<organism evidence="1 2">
    <name type="scientific">Heracleum sosnowskyi</name>
    <dbReference type="NCBI Taxonomy" id="360622"/>
    <lineage>
        <taxon>Eukaryota</taxon>
        <taxon>Viridiplantae</taxon>
        <taxon>Streptophyta</taxon>
        <taxon>Embryophyta</taxon>
        <taxon>Tracheophyta</taxon>
        <taxon>Spermatophyta</taxon>
        <taxon>Magnoliopsida</taxon>
        <taxon>eudicotyledons</taxon>
        <taxon>Gunneridae</taxon>
        <taxon>Pentapetalae</taxon>
        <taxon>asterids</taxon>
        <taxon>campanulids</taxon>
        <taxon>Apiales</taxon>
        <taxon>Apiaceae</taxon>
        <taxon>Apioideae</taxon>
        <taxon>apioid superclade</taxon>
        <taxon>Tordylieae</taxon>
        <taxon>Tordyliinae</taxon>
        <taxon>Heracleum</taxon>
    </lineage>
</organism>
<dbReference type="AlphaFoldDB" id="A0AAD8MHE3"/>
<reference evidence="1" key="2">
    <citation type="submission" date="2023-05" db="EMBL/GenBank/DDBJ databases">
        <authorList>
            <person name="Schelkunov M.I."/>
        </authorList>
    </citation>
    <scope>NUCLEOTIDE SEQUENCE</scope>
    <source>
        <strain evidence="1">Hsosn_3</strain>
        <tissue evidence="1">Leaf</tissue>
    </source>
</reference>
<evidence type="ECO:0000313" key="1">
    <source>
        <dbReference type="EMBL" id="KAK1373516.1"/>
    </source>
</evidence>
<proteinExistence type="predicted"/>
<dbReference type="Proteomes" id="UP001237642">
    <property type="component" value="Unassembled WGS sequence"/>
</dbReference>
<reference evidence="1" key="1">
    <citation type="submission" date="2023-02" db="EMBL/GenBank/DDBJ databases">
        <title>Genome of toxic invasive species Heracleum sosnowskyi carries increased number of genes despite the absence of recent whole-genome duplications.</title>
        <authorList>
            <person name="Schelkunov M."/>
            <person name="Shtratnikova V."/>
            <person name="Makarenko M."/>
            <person name="Klepikova A."/>
            <person name="Omelchenko D."/>
            <person name="Novikova G."/>
            <person name="Obukhova E."/>
            <person name="Bogdanov V."/>
            <person name="Penin A."/>
            <person name="Logacheva M."/>
        </authorList>
    </citation>
    <scope>NUCLEOTIDE SEQUENCE</scope>
    <source>
        <strain evidence="1">Hsosn_3</strain>
        <tissue evidence="1">Leaf</tissue>
    </source>
</reference>
<sequence length="228" mass="26768">MNRKSIEEEFEGDIEIAVSIYSVPTTLKFTSPDAYTPQQVTSGPYHHWRQQVYEMKRYKIAAARRIMKKFICFNNFQEIVDQLQILETKIRSYYHKYLNISSETLTWMMAIDVSFLLEFLEIYARKEGMLSSRAKSRLTSHMCDSTGRKSVHIEILRDILMLENQIPLFLARKMLEFEFRSIDAADGALLLMLKGLLKELYPFKIPEELPKDLIEDSAHVLDFFFTAN</sequence>
<dbReference type="PANTHER" id="PTHR31549:SF23">
    <property type="entry name" value="OS03G0591600 PROTEIN"/>
    <property type="match status" value="1"/>
</dbReference>
<dbReference type="PANTHER" id="PTHR31549">
    <property type="entry name" value="PROTEIN, PUTATIVE (DUF247)-RELATED-RELATED"/>
    <property type="match status" value="1"/>
</dbReference>
<dbReference type="Pfam" id="PF03140">
    <property type="entry name" value="DUF247"/>
    <property type="match status" value="1"/>
</dbReference>
<evidence type="ECO:0000313" key="2">
    <source>
        <dbReference type="Proteomes" id="UP001237642"/>
    </source>
</evidence>
<protein>
    <submittedName>
        <fullName evidence="1">Uncharacterized protein</fullName>
    </submittedName>
</protein>
<accession>A0AAD8MHE3</accession>
<comment type="caution">
    <text evidence="1">The sequence shown here is derived from an EMBL/GenBank/DDBJ whole genome shotgun (WGS) entry which is preliminary data.</text>
</comment>
<keyword evidence="2" id="KW-1185">Reference proteome</keyword>
<dbReference type="InterPro" id="IPR004158">
    <property type="entry name" value="DUF247_pln"/>
</dbReference>
<name>A0AAD8MHE3_9APIA</name>
<gene>
    <name evidence="1" type="ORF">POM88_029709</name>
</gene>
<dbReference type="EMBL" id="JAUIZM010000007">
    <property type="protein sequence ID" value="KAK1373516.1"/>
    <property type="molecule type" value="Genomic_DNA"/>
</dbReference>